<dbReference type="SUPFAM" id="SSF51316">
    <property type="entry name" value="Mss4-like"/>
    <property type="match status" value="1"/>
</dbReference>
<comment type="caution">
    <text evidence="4">The sequence shown here is derived from an EMBL/GenBank/DDBJ whole genome shotgun (WGS) entry which is preliminary data.</text>
</comment>
<organism evidence="4 5">
    <name type="scientific">Fusarium zealandicum</name>
    <dbReference type="NCBI Taxonomy" id="1053134"/>
    <lineage>
        <taxon>Eukaryota</taxon>
        <taxon>Fungi</taxon>
        <taxon>Dikarya</taxon>
        <taxon>Ascomycota</taxon>
        <taxon>Pezizomycotina</taxon>
        <taxon>Sordariomycetes</taxon>
        <taxon>Hypocreomycetidae</taxon>
        <taxon>Hypocreales</taxon>
        <taxon>Nectriaceae</taxon>
        <taxon>Fusarium</taxon>
        <taxon>Fusarium staphyleae species complex</taxon>
    </lineage>
</organism>
<evidence type="ECO:0000313" key="5">
    <source>
        <dbReference type="Proteomes" id="UP000635477"/>
    </source>
</evidence>
<dbReference type="FunFam" id="2.170.150.10:FF:000002">
    <property type="entry name" value="Translationally-controlled tumor protein homolog"/>
    <property type="match status" value="1"/>
</dbReference>
<dbReference type="Gene3D" id="2.170.150.10">
    <property type="entry name" value="Metal Binding Protein, Guanine Nucleotide Exchange Factor, Chain A"/>
    <property type="match status" value="1"/>
</dbReference>
<dbReference type="InterPro" id="IPR011323">
    <property type="entry name" value="Mss4/transl-control_tumour"/>
</dbReference>
<comment type="similarity">
    <text evidence="2">Belongs to the TCTP family.</text>
</comment>
<dbReference type="PANTHER" id="PTHR11991:SF0">
    <property type="entry name" value="TRANSLATIONALLY-CONTROLLED TUMOR PROTEIN"/>
    <property type="match status" value="1"/>
</dbReference>
<dbReference type="InterPro" id="IPR018105">
    <property type="entry name" value="Translational_control_tumour_p"/>
</dbReference>
<dbReference type="GO" id="GO:0005509">
    <property type="term" value="F:calcium ion binding"/>
    <property type="evidence" value="ECO:0007669"/>
    <property type="project" value="TreeGrafter"/>
</dbReference>
<dbReference type="PROSITE" id="PS01002">
    <property type="entry name" value="TCTP_1"/>
    <property type="match status" value="1"/>
</dbReference>
<accession>A0A8H4UVS4</accession>
<gene>
    <name evidence="4" type="ORF">FZEAL_294</name>
</gene>
<dbReference type="InterPro" id="IPR018103">
    <property type="entry name" value="Translation_control_tumour_CS"/>
</dbReference>
<dbReference type="OrthoDB" id="10248936at2759"/>
<dbReference type="AlphaFoldDB" id="A0A8H4UVS4"/>
<feature type="domain" description="TCTP" evidence="3">
    <location>
        <begin position="65"/>
        <end position="234"/>
    </location>
</feature>
<dbReference type="PANTHER" id="PTHR11991">
    <property type="entry name" value="TRANSLATIONALLY CONTROLLED TUMOR PROTEIN-RELATED"/>
    <property type="match status" value="1"/>
</dbReference>
<keyword evidence="5" id="KW-1185">Reference proteome</keyword>
<reference evidence="4" key="2">
    <citation type="submission" date="2020-05" db="EMBL/GenBank/DDBJ databases">
        <authorList>
            <person name="Kim H.-S."/>
            <person name="Proctor R.H."/>
            <person name="Brown D.W."/>
        </authorList>
    </citation>
    <scope>NUCLEOTIDE SEQUENCE</scope>
    <source>
        <strain evidence="4">NRRL 22465</strain>
    </source>
</reference>
<dbReference type="Proteomes" id="UP000635477">
    <property type="component" value="Unassembled WGS sequence"/>
</dbReference>
<dbReference type="GO" id="GO:0005737">
    <property type="term" value="C:cytoplasm"/>
    <property type="evidence" value="ECO:0007669"/>
    <property type="project" value="TreeGrafter"/>
</dbReference>
<sequence>MFFFNAPFLIRPSALTPPDPATFTLIFITIRLSSFGFAPLCQSHQLLSPSAHLLHRSQIDPTAIMIIFKDTLTGDEVISDSYDMKEVDDIVYEADCAMIEEGGVSFDIGANASAEEAAEDVEDTAIKVNNIVNSFRLQSTSFDKKGYLGYLKGYMKSVKTRLQEKGAPAETITAFEKGAQKYVKEKLLPNFKDFEFYTGESMNPDGMVCLLNYREDGVTPYFVFWKHGLDEMKV</sequence>
<name>A0A8H4UVS4_9HYPO</name>
<dbReference type="EMBL" id="JABEYC010000014">
    <property type="protein sequence ID" value="KAF4984560.1"/>
    <property type="molecule type" value="Genomic_DNA"/>
</dbReference>
<reference evidence="4" key="1">
    <citation type="journal article" date="2020" name="BMC Genomics">
        <title>Correction to: Identification and distribution of gene clusters required for synthesis of sphingolipid metabolism inhibitors in diverse species of the filamentous fungus Fusarium.</title>
        <authorList>
            <person name="Kim H.S."/>
            <person name="Lohmar J.M."/>
            <person name="Busman M."/>
            <person name="Brown D.W."/>
            <person name="Naumann T.A."/>
            <person name="Divon H.H."/>
            <person name="Lysoe E."/>
            <person name="Uhlig S."/>
            <person name="Proctor R.H."/>
        </authorList>
    </citation>
    <scope>NUCLEOTIDE SEQUENCE</scope>
    <source>
        <strain evidence="4">NRRL 22465</strain>
    </source>
</reference>
<dbReference type="InterPro" id="IPR034737">
    <property type="entry name" value="TCTP"/>
</dbReference>
<protein>
    <recommendedName>
        <fullName evidence="1">Translationally-controlled tumor protein homolog</fullName>
    </recommendedName>
</protein>
<dbReference type="InterPro" id="IPR011057">
    <property type="entry name" value="Mss4-like_sf"/>
</dbReference>
<evidence type="ECO:0000256" key="2">
    <source>
        <dbReference type="PROSITE-ProRule" id="PRU01133"/>
    </source>
</evidence>
<evidence type="ECO:0000256" key="1">
    <source>
        <dbReference type="ARBA" id="ARBA00014759"/>
    </source>
</evidence>
<proteinExistence type="inferred from homology"/>
<dbReference type="Pfam" id="PF00838">
    <property type="entry name" value="TCTP"/>
    <property type="match status" value="1"/>
</dbReference>
<evidence type="ECO:0000259" key="3">
    <source>
        <dbReference type="PROSITE" id="PS51797"/>
    </source>
</evidence>
<evidence type="ECO:0000313" key="4">
    <source>
        <dbReference type="EMBL" id="KAF4984560.1"/>
    </source>
</evidence>
<dbReference type="PROSITE" id="PS51797">
    <property type="entry name" value="TCTP_3"/>
    <property type="match status" value="1"/>
</dbReference>
<dbReference type="PRINTS" id="PR01653">
    <property type="entry name" value="TCTPROTEIN"/>
</dbReference>